<keyword evidence="1" id="KW-0472">Membrane</keyword>
<keyword evidence="1" id="KW-1133">Transmembrane helix</keyword>
<evidence type="ECO:0000256" key="1">
    <source>
        <dbReference type="SAM" id="Phobius"/>
    </source>
</evidence>
<dbReference type="Proteomes" id="UP000178774">
    <property type="component" value="Unassembled WGS sequence"/>
</dbReference>
<evidence type="ECO:0000313" key="2">
    <source>
        <dbReference type="EMBL" id="OGZ66343.1"/>
    </source>
</evidence>
<keyword evidence="1" id="KW-0812">Transmembrane</keyword>
<reference evidence="2 3" key="1">
    <citation type="journal article" date="2016" name="Nat. Commun.">
        <title>Thousands of microbial genomes shed light on interconnected biogeochemical processes in an aquifer system.</title>
        <authorList>
            <person name="Anantharaman K."/>
            <person name="Brown C.T."/>
            <person name="Hug L.A."/>
            <person name="Sharon I."/>
            <person name="Castelle C.J."/>
            <person name="Probst A.J."/>
            <person name="Thomas B.C."/>
            <person name="Singh A."/>
            <person name="Wilkins M.J."/>
            <person name="Karaoz U."/>
            <person name="Brodie E.L."/>
            <person name="Williams K.H."/>
            <person name="Hubbard S.S."/>
            <person name="Banfield J.F."/>
        </authorList>
    </citation>
    <scope>NUCLEOTIDE SEQUENCE [LARGE SCALE GENOMIC DNA]</scope>
</reference>
<accession>A0A1G2HV66</accession>
<feature type="transmembrane region" description="Helical" evidence="1">
    <location>
        <begin position="12"/>
        <end position="32"/>
    </location>
</feature>
<name>A0A1G2HV66_9BACT</name>
<sequence>MVNEIGQIFSMLMVLVIMGLGLTLMVGGPKLAERYCVWLRNTTFSLILWTIKLPFQLIGKMIFGGKKKQKKKKRP</sequence>
<proteinExistence type="predicted"/>
<gene>
    <name evidence="2" type="ORF">A2822_04765</name>
</gene>
<feature type="transmembrane region" description="Helical" evidence="1">
    <location>
        <begin position="44"/>
        <end position="63"/>
    </location>
</feature>
<organism evidence="2 3">
    <name type="scientific">Candidatus Staskawiczbacteria bacterium RIFCSPHIGHO2_01_FULL_41_41</name>
    <dbReference type="NCBI Taxonomy" id="1802203"/>
    <lineage>
        <taxon>Bacteria</taxon>
        <taxon>Candidatus Staskawicziibacteriota</taxon>
    </lineage>
</organism>
<protein>
    <submittedName>
        <fullName evidence="2">Uncharacterized protein</fullName>
    </submittedName>
</protein>
<dbReference type="AlphaFoldDB" id="A0A1G2HV66"/>
<comment type="caution">
    <text evidence="2">The sequence shown here is derived from an EMBL/GenBank/DDBJ whole genome shotgun (WGS) entry which is preliminary data.</text>
</comment>
<dbReference type="EMBL" id="MHOP01000006">
    <property type="protein sequence ID" value="OGZ66343.1"/>
    <property type="molecule type" value="Genomic_DNA"/>
</dbReference>
<evidence type="ECO:0000313" key="3">
    <source>
        <dbReference type="Proteomes" id="UP000178774"/>
    </source>
</evidence>